<dbReference type="Proteomes" id="UP000444185">
    <property type="component" value="Unassembled WGS sequence"/>
</dbReference>
<dbReference type="OrthoDB" id="7392086at2"/>
<comment type="caution">
    <text evidence="1">The sequence shown here is derived from an EMBL/GenBank/DDBJ whole genome shotgun (WGS) entry which is preliminary data.</text>
</comment>
<dbReference type="RefSeq" id="WP_160607145.1">
    <property type="nucleotide sequence ID" value="NZ_WTYF01000004.1"/>
</dbReference>
<organism evidence="1 2">
    <name type="scientific">Qipengyuania gaetbuli</name>
    <dbReference type="NCBI Taxonomy" id="266952"/>
    <lineage>
        <taxon>Bacteria</taxon>
        <taxon>Pseudomonadati</taxon>
        <taxon>Pseudomonadota</taxon>
        <taxon>Alphaproteobacteria</taxon>
        <taxon>Sphingomonadales</taxon>
        <taxon>Erythrobacteraceae</taxon>
        <taxon>Qipengyuania</taxon>
    </lineage>
</organism>
<dbReference type="EMBL" id="WTYF01000004">
    <property type="protein sequence ID" value="MXO50561.1"/>
    <property type="molecule type" value="Genomic_DNA"/>
</dbReference>
<proteinExistence type="predicted"/>
<sequence>MHYLALTCLPLAGLVLSAQSLPRVVEPEGQILNLREPQSARCSGVIREVRETGGLPALQRGPATDEDGNMITAVDKRVDGCAVMQMHGDVNDLRPLPEANDEFLLRPAGE</sequence>
<dbReference type="AlphaFoldDB" id="A0A844XXJ0"/>
<gene>
    <name evidence="1" type="ORF">GRI42_04490</name>
</gene>
<protein>
    <submittedName>
        <fullName evidence="1">Uncharacterized protein</fullName>
    </submittedName>
</protein>
<reference evidence="1 2" key="1">
    <citation type="submission" date="2019-12" db="EMBL/GenBank/DDBJ databases">
        <title>Genomic-based taxomic classification of the family Erythrobacteraceae.</title>
        <authorList>
            <person name="Xu L."/>
        </authorList>
    </citation>
    <scope>NUCLEOTIDE SEQUENCE [LARGE SCALE GENOMIC DNA]</scope>
    <source>
        <strain evidence="1 2">DSM 16225</strain>
    </source>
</reference>
<keyword evidence="2" id="KW-1185">Reference proteome</keyword>
<evidence type="ECO:0000313" key="1">
    <source>
        <dbReference type="EMBL" id="MXO50561.1"/>
    </source>
</evidence>
<evidence type="ECO:0000313" key="2">
    <source>
        <dbReference type="Proteomes" id="UP000444185"/>
    </source>
</evidence>
<name>A0A844XXJ0_9SPHN</name>
<accession>A0A844XXJ0</accession>